<dbReference type="AlphaFoldDB" id="A0A1W1I6V1"/>
<sequence length="113" mass="12950">MHVIVEVTSQSIPSVHEQLCFAIKYKRLIRFHYQGYDRTGEPHDYGVLKDHVTVLFYQTKGGSKTGKMGWKHMNVGEIRQLQVLDDSFPGGRPVPSGKHKNWDQLFIRVDPAA</sequence>
<gene>
    <name evidence="1" type="ORF">NSJP_2557</name>
</gene>
<dbReference type="Proteomes" id="UP000192042">
    <property type="component" value="Chromosome I"/>
</dbReference>
<protein>
    <recommendedName>
        <fullName evidence="3">WYL domain-containing protein</fullName>
    </recommendedName>
</protein>
<keyword evidence="2" id="KW-1185">Reference proteome</keyword>
<name>A0A1W1I6V1_9BACT</name>
<dbReference type="STRING" id="1325564.NSJP_2557"/>
<dbReference type="KEGG" id="nja:NSJP_2557"/>
<evidence type="ECO:0008006" key="3">
    <source>
        <dbReference type="Google" id="ProtNLM"/>
    </source>
</evidence>
<accession>A0A1W1I6V1</accession>
<organism evidence="1 2">
    <name type="scientific">Nitrospira japonica</name>
    <dbReference type="NCBI Taxonomy" id="1325564"/>
    <lineage>
        <taxon>Bacteria</taxon>
        <taxon>Pseudomonadati</taxon>
        <taxon>Nitrospirota</taxon>
        <taxon>Nitrospiria</taxon>
        <taxon>Nitrospirales</taxon>
        <taxon>Nitrospiraceae</taxon>
        <taxon>Nitrospira</taxon>
    </lineage>
</organism>
<reference evidence="1 2" key="1">
    <citation type="submission" date="2017-03" db="EMBL/GenBank/DDBJ databases">
        <authorList>
            <person name="Afonso C.L."/>
            <person name="Miller P.J."/>
            <person name="Scott M.A."/>
            <person name="Spackman E."/>
            <person name="Goraichik I."/>
            <person name="Dimitrov K.M."/>
            <person name="Suarez D.L."/>
            <person name="Swayne D.E."/>
        </authorList>
    </citation>
    <scope>NUCLEOTIDE SEQUENCE [LARGE SCALE GENOMIC DNA]</scope>
    <source>
        <strain evidence="1">Genome sequencing of Nitrospira japonica strain NJ11</strain>
    </source>
</reference>
<proteinExistence type="predicted"/>
<evidence type="ECO:0000313" key="2">
    <source>
        <dbReference type="Proteomes" id="UP000192042"/>
    </source>
</evidence>
<evidence type="ECO:0000313" key="1">
    <source>
        <dbReference type="EMBL" id="SLM48724.1"/>
    </source>
</evidence>
<dbReference type="RefSeq" id="WP_197685410.1">
    <property type="nucleotide sequence ID" value="NZ_LT828648.1"/>
</dbReference>
<dbReference type="EMBL" id="LT828648">
    <property type="protein sequence ID" value="SLM48724.1"/>
    <property type="molecule type" value="Genomic_DNA"/>
</dbReference>